<comment type="cofactor">
    <cofactor evidence="4">
        <name>Mg(2+)</name>
        <dbReference type="ChEBI" id="CHEBI:18420"/>
    </cofactor>
</comment>
<keyword evidence="4" id="KW-0500">Molybdenum</keyword>
<dbReference type="CDD" id="cd00887">
    <property type="entry name" value="MoeA"/>
    <property type="match status" value="1"/>
</dbReference>
<dbReference type="AlphaFoldDB" id="A0LMU7"/>
<accession>A0LMU7</accession>
<keyword evidence="4" id="KW-0460">Magnesium</keyword>
<dbReference type="SMART" id="SM00852">
    <property type="entry name" value="MoCF_biosynth"/>
    <property type="match status" value="1"/>
</dbReference>
<organism evidence="6 7">
    <name type="scientific">Syntrophobacter fumaroxidans (strain DSM 10017 / MPOB)</name>
    <dbReference type="NCBI Taxonomy" id="335543"/>
    <lineage>
        <taxon>Bacteria</taxon>
        <taxon>Pseudomonadati</taxon>
        <taxon>Thermodesulfobacteriota</taxon>
        <taxon>Syntrophobacteria</taxon>
        <taxon>Syntrophobacterales</taxon>
        <taxon>Syntrophobacteraceae</taxon>
        <taxon>Syntrophobacter</taxon>
    </lineage>
</organism>
<dbReference type="GO" id="GO:0006777">
    <property type="term" value="P:Mo-molybdopterin cofactor biosynthetic process"/>
    <property type="evidence" value="ECO:0007669"/>
    <property type="project" value="UniProtKB-UniRule"/>
</dbReference>
<dbReference type="KEGG" id="sfu:Sfum_3076"/>
<proteinExistence type="inferred from homology"/>
<dbReference type="SUPFAM" id="SSF53218">
    <property type="entry name" value="Molybdenum cofactor biosynthesis proteins"/>
    <property type="match status" value="1"/>
</dbReference>
<dbReference type="PANTHER" id="PTHR10192">
    <property type="entry name" value="MOLYBDOPTERIN BIOSYNTHESIS PROTEIN"/>
    <property type="match status" value="1"/>
</dbReference>
<dbReference type="Pfam" id="PF00994">
    <property type="entry name" value="MoCF_biosynth"/>
    <property type="match status" value="1"/>
</dbReference>
<keyword evidence="4" id="KW-0479">Metal-binding</keyword>
<comment type="function">
    <text evidence="1 4">Catalyzes the insertion of molybdate into adenylated molybdopterin with the concomitant release of AMP.</text>
</comment>
<dbReference type="InterPro" id="IPR036135">
    <property type="entry name" value="MoeA_linker/N_sf"/>
</dbReference>
<evidence type="ECO:0000256" key="3">
    <source>
        <dbReference type="ARBA" id="ARBA00047317"/>
    </source>
</evidence>
<keyword evidence="4" id="KW-0808">Transferase</keyword>
<gene>
    <name evidence="6" type="ordered locus">Sfum_3076</name>
</gene>
<evidence type="ECO:0000259" key="5">
    <source>
        <dbReference type="SMART" id="SM00852"/>
    </source>
</evidence>
<dbReference type="eggNOG" id="COG0303">
    <property type="taxonomic scope" value="Bacteria"/>
</dbReference>
<dbReference type="InterPro" id="IPR038987">
    <property type="entry name" value="MoeA-like"/>
</dbReference>
<dbReference type="GO" id="GO:0005829">
    <property type="term" value="C:cytosol"/>
    <property type="evidence" value="ECO:0007669"/>
    <property type="project" value="TreeGrafter"/>
</dbReference>
<dbReference type="RefSeq" id="WP_011699874.1">
    <property type="nucleotide sequence ID" value="NC_008554.1"/>
</dbReference>
<dbReference type="InterPro" id="IPR001453">
    <property type="entry name" value="MoaB/Mog_dom"/>
</dbReference>
<dbReference type="HOGENOM" id="CLU_010186_7_0_7"/>
<evidence type="ECO:0000256" key="4">
    <source>
        <dbReference type="RuleBase" id="RU365090"/>
    </source>
</evidence>
<dbReference type="Gene3D" id="3.90.105.10">
    <property type="entry name" value="Molybdopterin biosynthesis moea protein, domain 2"/>
    <property type="match status" value="1"/>
</dbReference>
<comment type="catalytic activity">
    <reaction evidence="3">
        <text>adenylyl-molybdopterin + molybdate = Mo-molybdopterin + AMP + H(+)</text>
        <dbReference type="Rhea" id="RHEA:35047"/>
        <dbReference type="ChEBI" id="CHEBI:15378"/>
        <dbReference type="ChEBI" id="CHEBI:36264"/>
        <dbReference type="ChEBI" id="CHEBI:62727"/>
        <dbReference type="ChEBI" id="CHEBI:71302"/>
        <dbReference type="ChEBI" id="CHEBI:456215"/>
        <dbReference type="EC" id="2.10.1.1"/>
    </reaction>
</comment>
<dbReference type="Gene3D" id="2.170.190.11">
    <property type="entry name" value="Molybdopterin biosynthesis moea protein, domain 3"/>
    <property type="match status" value="1"/>
</dbReference>
<dbReference type="InParanoid" id="A0LMU7"/>
<evidence type="ECO:0000313" key="7">
    <source>
        <dbReference type="Proteomes" id="UP000001784"/>
    </source>
</evidence>
<dbReference type="GO" id="GO:0046872">
    <property type="term" value="F:metal ion binding"/>
    <property type="evidence" value="ECO:0007669"/>
    <property type="project" value="UniProtKB-UniRule"/>
</dbReference>
<dbReference type="Gene3D" id="3.40.980.10">
    <property type="entry name" value="MoaB/Mog-like domain"/>
    <property type="match status" value="1"/>
</dbReference>
<dbReference type="UniPathway" id="UPA00344"/>
<reference evidence="6 7" key="1">
    <citation type="submission" date="2006-10" db="EMBL/GenBank/DDBJ databases">
        <title>Complete sequence of Syntrophobacter fumaroxidans MPOB.</title>
        <authorList>
            <consortium name="US DOE Joint Genome Institute"/>
            <person name="Copeland A."/>
            <person name="Lucas S."/>
            <person name="Lapidus A."/>
            <person name="Barry K."/>
            <person name="Detter J.C."/>
            <person name="Glavina del Rio T."/>
            <person name="Hammon N."/>
            <person name="Israni S."/>
            <person name="Pitluck S."/>
            <person name="Goltsman E.G."/>
            <person name="Martinez M."/>
            <person name="Schmutz J."/>
            <person name="Larimer F."/>
            <person name="Land M."/>
            <person name="Hauser L."/>
            <person name="Kyrpides N."/>
            <person name="Kim E."/>
            <person name="Boone D.R."/>
            <person name="Brockman F."/>
            <person name="Culley D."/>
            <person name="Ferry J."/>
            <person name="Gunsalus R."/>
            <person name="McInerney M.J."/>
            <person name="Morrison M."/>
            <person name="Plugge C."/>
            <person name="Rohlin L."/>
            <person name="Scholten J."/>
            <person name="Sieber J."/>
            <person name="Stams A.J.M."/>
            <person name="Worm P."/>
            <person name="Henstra A.M."/>
            <person name="Richardson P."/>
        </authorList>
    </citation>
    <scope>NUCLEOTIDE SEQUENCE [LARGE SCALE GENOMIC DNA]</scope>
    <source>
        <strain evidence="7">DSM 10017 / MPOB</strain>
    </source>
</reference>
<dbReference type="EMBL" id="CP000478">
    <property type="protein sequence ID" value="ABK18749.1"/>
    <property type="molecule type" value="Genomic_DNA"/>
</dbReference>
<evidence type="ECO:0000313" key="6">
    <source>
        <dbReference type="EMBL" id="ABK18749.1"/>
    </source>
</evidence>
<comment type="similarity">
    <text evidence="2 4">Belongs to the MoeA family.</text>
</comment>
<keyword evidence="4" id="KW-0501">Molybdenum cofactor biosynthesis</keyword>
<protein>
    <recommendedName>
        <fullName evidence="4">Molybdopterin molybdenumtransferase</fullName>
        <ecNumber evidence="4">2.10.1.1</ecNumber>
    </recommendedName>
</protein>
<dbReference type="SUPFAM" id="SSF63867">
    <property type="entry name" value="MoeA C-terminal domain-like"/>
    <property type="match status" value="1"/>
</dbReference>
<dbReference type="InterPro" id="IPR036425">
    <property type="entry name" value="MoaB/Mog-like_dom_sf"/>
</dbReference>
<dbReference type="Proteomes" id="UP000001784">
    <property type="component" value="Chromosome"/>
</dbReference>
<sequence>MDLKEAAALALSMTPRPVVEDVGLQEALGRVLGRSIAAGRDIPAEARSRLDGYAVRSEDLAGAAAAAPVSLRVLAGVFPAGYASETTVGPGWCARVLTGAPVPCGADLVIPQEKVFRRDDLVILEEPFPPGHGLIPGGGDILESEALLGAGEVLGPTRLALIAALGHVTVPVYRKPRVALLATGDEVRELGESLDGPWTYCNNRQLLAALVVVHGAEAVQLGVAKDNPASIEERLRHVAADLVISTGGMGRGDRDYVLDAWNNLGVELHFSDLNISPGKRSALGSRGGQLLWGLPGNPWAAQLVFEELVAPVLWKTVGIDRTQRPQIRAVLTSAVKKKKGLYLAVRGFLGMSSTPPTFTPVAGGEGSLFSRLRNSFAYTLLAPHVVEVAAGNEIQVRLHDFPLLARPILCQTDFRVGDASGGTGSGPILD</sequence>
<dbReference type="SUPFAM" id="SSF63882">
    <property type="entry name" value="MoeA N-terminal region -like"/>
    <property type="match status" value="1"/>
</dbReference>
<evidence type="ECO:0000256" key="2">
    <source>
        <dbReference type="ARBA" id="ARBA00010763"/>
    </source>
</evidence>
<dbReference type="PANTHER" id="PTHR10192:SF5">
    <property type="entry name" value="GEPHYRIN"/>
    <property type="match status" value="1"/>
</dbReference>
<dbReference type="STRING" id="335543.Sfum_3076"/>
<keyword evidence="7" id="KW-1185">Reference proteome</keyword>
<evidence type="ECO:0000256" key="1">
    <source>
        <dbReference type="ARBA" id="ARBA00002901"/>
    </source>
</evidence>
<dbReference type="InterPro" id="IPR005110">
    <property type="entry name" value="MoeA_linker/N"/>
</dbReference>
<dbReference type="OrthoDB" id="9804758at2"/>
<dbReference type="InterPro" id="IPR036688">
    <property type="entry name" value="MoeA_C_domain_IV_sf"/>
</dbReference>
<feature type="domain" description="MoaB/Mog" evidence="5">
    <location>
        <begin position="179"/>
        <end position="315"/>
    </location>
</feature>
<dbReference type="Gene3D" id="2.40.340.10">
    <property type="entry name" value="MoeA, C-terminal, domain IV"/>
    <property type="match status" value="1"/>
</dbReference>
<dbReference type="EC" id="2.10.1.1" evidence="4"/>
<name>A0LMU7_SYNFM</name>
<comment type="pathway">
    <text evidence="4">Cofactor biosynthesis; molybdopterin biosynthesis.</text>
</comment>
<dbReference type="GO" id="GO:0061599">
    <property type="term" value="F:molybdopterin molybdotransferase activity"/>
    <property type="evidence" value="ECO:0007669"/>
    <property type="project" value="UniProtKB-UniRule"/>
</dbReference>
<dbReference type="Pfam" id="PF03453">
    <property type="entry name" value="MoeA_N"/>
    <property type="match status" value="1"/>
</dbReference>